<keyword evidence="2" id="KW-1185">Reference proteome</keyword>
<dbReference type="AlphaFoldDB" id="A0A841P7U9"/>
<dbReference type="Proteomes" id="UP000556329">
    <property type="component" value="Unassembled WGS sequence"/>
</dbReference>
<reference evidence="1 2" key="1">
    <citation type="submission" date="2020-08" db="EMBL/GenBank/DDBJ databases">
        <title>Genomic Encyclopedia of Type Strains, Phase IV (KMG-IV): sequencing the most valuable type-strain genomes for metagenomic binning, comparative biology and taxonomic classification.</title>
        <authorList>
            <person name="Goeker M."/>
        </authorList>
    </citation>
    <scope>NUCLEOTIDE SEQUENCE [LARGE SCALE GENOMIC DNA]</scope>
    <source>
        <strain evidence="1 2">DSM 100039</strain>
    </source>
</reference>
<evidence type="ECO:0000313" key="1">
    <source>
        <dbReference type="EMBL" id="MBB6411226.1"/>
    </source>
</evidence>
<gene>
    <name evidence="1" type="ORF">HNQ71_003900</name>
</gene>
<comment type="caution">
    <text evidence="1">The sequence shown here is derived from an EMBL/GenBank/DDBJ whole genome shotgun (WGS) entry which is preliminary data.</text>
</comment>
<dbReference type="EMBL" id="JACHEF010000003">
    <property type="protein sequence ID" value="MBB6411226.1"/>
    <property type="molecule type" value="Genomic_DNA"/>
</dbReference>
<protein>
    <submittedName>
        <fullName evidence="1">Uncharacterized protein</fullName>
    </submittedName>
</protein>
<organism evidence="1 2">
    <name type="scientific">Mesorhizobium sangaii</name>
    <dbReference type="NCBI Taxonomy" id="505389"/>
    <lineage>
        <taxon>Bacteria</taxon>
        <taxon>Pseudomonadati</taxon>
        <taxon>Pseudomonadota</taxon>
        <taxon>Alphaproteobacteria</taxon>
        <taxon>Hyphomicrobiales</taxon>
        <taxon>Phyllobacteriaceae</taxon>
        <taxon>Mesorhizobium</taxon>
    </lineage>
</organism>
<evidence type="ECO:0000313" key="2">
    <source>
        <dbReference type="Proteomes" id="UP000556329"/>
    </source>
</evidence>
<sequence length="47" mass="5004">MAEVKRIAPDYSPLEFAQTGIAFEHASDAEHLIAGVAKALAAYEDQG</sequence>
<proteinExistence type="predicted"/>
<name>A0A841P7U9_9HYPH</name>
<accession>A0A841P7U9</accession>